<proteinExistence type="predicted"/>
<evidence type="ECO:0000313" key="3">
    <source>
        <dbReference type="Proteomes" id="UP000246099"/>
    </source>
</evidence>
<reference evidence="2 3" key="1">
    <citation type="submission" date="2018-05" db="EMBL/GenBank/DDBJ databases">
        <title>Chitinophaga sp. nov., isolated from rhizosphere soil of Alhagi.</title>
        <authorList>
            <person name="Liu Y."/>
        </authorList>
    </citation>
    <scope>NUCLEOTIDE SEQUENCE [LARGE SCALE GENOMIC DNA]</scope>
    <source>
        <strain evidence="2 3">T22</strain>
    </source>
</reference>
<evidence type="ECO:0000259" key="1">
    <source>
        <dbReference type="Pfam" id="PF00027"/>
    </source>
</evidence>
<feature type="domain" description="Cyclic nucleotide-binding" evidence="1">
    <location>
        <begin position="41"/>
        <end position="127"/>
    </location>
</feature>
<keyword evidence="3" id="KW-1185">Reference proteome</keyword>
<dbReference type="Proteomes" id="UP000246099">
    <property type="component" value="Chromosome"/>
</dbReference>
<name>A0ABN5LPP2_9BACT</name>
<gene>
    <name evidence="2" type="ORF">DLD77_06440</name>
</gene>
<dbReference type="InterPro" id="IPR018490">
    <property type="entry name" value="cNMP-bd_dom_sf"/>
</dbReference>
<organism evidence="2 3">
    <name type="scientific">Chitinophaga alhagiae</name>
    <dbReference type="NCBI Taxonomy" id="2203219"/>
    <lineage>
        <taxon>Bacteria</taxon>
        <taxon>Pseudomonadati</taxon>
        <taxon>Bacteroidota</taxon>
        <taxon>Chitinophagia</taxon>
        <taxon>Chitinophagales</taxon>
        <taxon>Chitinophagaceae</taxon>
        <taxon>Chitinophaga</taxon>
    </lineage>
</organism>
<dbReference type="InterPro" id="IPR014710">
    <property type="entry name" value="RmlC-like_jellyroll"/>
</dbReference>
<dbReference type="Pfam" id="PF00027">
    <property type="entry name" value="cNMP_binding"/>
    <property type="match status" value="1"/>
</dbReference>
<dbReference type="InterPro" id="IPR000595">
    <property type="entry name" value="cNMP-bd_dom"/>
</dbReference>
<protein>
    <submittedName>
        <fullName evidence="2">Crp/Fnr family transcriptional regulator</fullName>
    </submittedName>
</protein>
<dbReference type="SUPFAM" id="SSF51206">
    <property type="entry name" value="cAMP-binding domain-like"/>
    <property type="match status" value="1"/>
</dbReference>
<evidence type="ECO:0000313" key="2">
    <source>
        <dbReference type="EMBL" id="AWO01353.1"/>
    </source>
</evidence>
<sequence length="201" mass="23641">MEQFSEAQRDAMYANMFALFNQLYPLSPAVLATIRRHTNIVFFKRRSIILEHGKICRNCYFGLKGMVRAYYIKDDGQEITSWFMKEGDIIISVQSFFTQTESHEVLEALDDTLCISLRIDVLEEIYRKFPEFNFVGRKLTEHYYIQMENRAFSLRMDDARQRYDRLVAQHPDIITRVPIGYIASYLGISAETLSRIRSGTY</sequence>
<accession>A0ABN5LPP2</accession>
<dbReference type="Gene3D" id="2.60.120.10">
    <property type="entry name" value="Jelly Rolls"/>
    <property type="match status" value="1"/>
</dbReference>
<dbReference type="CDD" id="cd00038">
    <property type="entry name" value="CAP_ED"/>
    <property type="match status" value="1"/>
</dbReference>
<dbReference type="EMBL" id="CP029600">
    <property type="protein sequence ID" value="AWO01353.1"/>
    <property type="molecule type" value="Genomic_DNA"/>
</dbReference>
<dbReference type="RefSeq" id="WP_119077566.1">
    <property type="nucleotide sequence ID" value="NZ_CP029600.1"/>
</dbReference>